<dbReference type="GeneID" id="41716849"/>
<dbReference type="PRINTS" id="PR01438">
    <property type="entry name" value="UNVRSLSTRESS"/>
</dbReference>
<accession>A0A510DSH2</accession>
<reference evidence="3 5" key="2">
    <citation type="journal article" date="2020" name="Int. J. Syst. Evol. Microbiol.">
        <title>Sulfuracidifex tepidarius gen. nov., sp. nov. and transfer of Sulfolobus metallicus Huber and Stetter 1992 to the genus Sulfuracidifex as Sulfuracidifex metallicus comb. nov.</title>
        <authorList>
            <person name="Itoh T."/>
            <person name="Miura T."/>
            <person name="Sakai H.D."/>
            <person name="Kato S."/>
            <person name="Ohkuma M."/>
            <person name="Takashina T."/>
        </authorList>
    </citation>
    <scope>NUCLEOTIDE SEQUENCE [LARGE SCALE GENOMIC DNA]</scope>
    <source>
        <strain evidence="3 5">IC-006</strain>
        <strain evidence="4">IC-007</strain>
    </source>
</reference>
<evidence type="ECO:0000313" key="3">
    <source>
        <dbReference type="EMBL" id="BBG23105.1"/>
    </source>
</evidence>
<dbReference type="Pfam" id="PF00582">
    <property type="entry name" value="Usp"/>
    <property type="match status" value="1"/>
</dbReference>
<accession>A0A510E032</accession>
<dbReference type="Proteomes" id="UP000322983">
    <property type="component" value="Chromosome"/>
</dbReference>
<reference evidence="6" key="1">
    <citation type="submission" date="2018-09" db="EMBL/GenBank/DDBJ databases">
        <title>Complete Genome Sequencing of Sulfolobus sp. JCM 16834.</title>
        <authorList>
            <person name="Kato S."/>
            <person name="Itoh T."/>
            <person name="Ohkuma M."/>
        </authorList>
    </citation>
    <scope>NUCLEOTIDE SEQUENCE [LARGE SCALE GENOMIC DNA]</scope>
    <source>
        <strain evidence="6">IC-007</strain>
    </source>
</reference>
<dbReference type="InterPro" id="IPR006015">
    <property type="entry name" value="Universal_stress_UspA"/>
</dbReference>
<dbReference type="InterPro" id="IPR006016">
    <property type="entry name" value="UspA"/>
</dbReference>
<name>A0A510DSH2_9CREN</name>
<dbReference type="STRING" id="1294262.GCA_001316085_03010"/>
<dbReference type="Proteomes" id="UP000325030">
    <property type="component" value="Chromosome"/>
</dbReference>
<dbReference type="InterPro" id="IPR014729">
    <property type="entry name" value="Rossmann-like_a/b/a_fold"/>
</dbReference>
<comment type="similarity">
    <text evidence="1">Belongs to the universal stress protein A family.</text>
</comment>
<evidence type="ECO:0000313" key="5">
    <source>
        <dbReference type="Proteomes" id="UP000322983"/>
    </source>
</evidence>
<evidence type="ECO:0000256" key="1">
    <source>
        <dbReference type="ARBA" id="ARBA00008791"/>
    </source>
</evidence>
<sequence length="138" mass="15554">MFRRILVGFDGSSQSVKALEMALALAKLHGSKVKVVEAIPATHPSGLYLLKEELKEKERILRNRELTRQKAEETRVEVEYVPLRGEPGYVISRVAEEEDFDLVVVGNRGLRGFKKLFSESVSSSVIENSRRNVLVVKT</sequence>
<dbReference type="SUPFAM" id="SSF52402">
    <property type="entry name" value="Adenine nucleotide alpha hydrolases-like"/>
    <property type="match status" value="1"/>
</dbReference>
<dbReference type="Gene3D" id="3.40.50.620">
    <property type="entry name" value="HUPs"/>
    <property type="match status" value="1"/>
</dbReference>
<feature type="domain" description="UspA" evidence="2">
    <location>
        <begin position="1"/>
        <end position="137"/>
    </location>
</feature>
<gene>
    <name evidence="3" type="ORF">IC006_0389</name>
    <name evidence="4" type="ORF">IC007_0358</name>
</gene>
<organism evidence="3 5">
    <name type="scientific">Sulfuracidifex tepidarius</name>
    <dbReference type="NCBI Taxonomy" id="1294262"/>
    <lineage>
        <taxon>Archaea</taxon>
        <taxon>Thermoproteota</taxon>
        <taxon>Thermoprotei</taxon>
        <taxon>Sulfolobales</taxon>
        <taxon>Sulfolobaceae</taxon>
        <taxon>Sulfuracidifex</taxon>
    </lineage>
</organism>
<dbReference type="AlphaFoldDB" id="A0A510DSH2"/>
<dbReference type="KEGG" id="step:IC006_0389"/>
<dbReference type="EMBL" id="AP018930">
    <property type="protein sequence ID" value="BBG25853.1"/>
    <property type="molecule type" value="Genomic_DNA"/>
</dbReference>
<evidence type="ECO:0000313" key="4">
    <source>
        <dbReference type="EMBL" id="BBG25853.1"/>
    </source>
</evidence>
<keyword evidence="5" id="KW-1185">Reference proteome</keyword>
<dbReference type="OrthoDB" id="105697at2157"/>
<evidence type="ECO:0000313" key="6">
    <source>
        <dbReference type="Proteomes" id="UP000325030"/>
    </source>
</evidence>
<dbReference type="RefSeq" id="WP_054846851.1">
    <property type="nucleotide sequence ID" value="NZ_AP018929.1"/>
</dbReference>
<proteinExistence type="inferred from homology"/>
<dbReference type="PANTHER" id="PTHR46268">
    <property type="entry name" value="STRESS RESPONSE PROTEIN NHAX"/>
    <property type="match status" value="1"/>
</dbReference>
<dbReference type="PANTHER" id="PTHR46268:SF6">
    <property type="entry name" value="UNIVERSAL STRESS PROTEIN UP12"/>
    <property type="match status" value="1"/>
</dbReference>
<evidence type="ECO:0000259" key="2">
    <source>
        <dbReference type="Pfam" id="PF00582"/>
    </source>
</evidence>
<protein>
    <submittedName>
        <fullName evidence="3">Universal stress protein</fullName>
    </submittedName>
</protein>
<dbReference type="EMBL" id="AP018929">
    <property type="protein sequence ID" value="BBG23105.1"/>
    <property type="molecule type" value="Genomic_DNA"/>
</dbReference>
<dbReference type="CDD" id="cd00293">
    <property type="entry name" value="USP-like"/>
    <property type="match status" value="1"/>
</dbReference>